<accession>A0A1D3D652</accession>
<dbReference type="Proteomes" id="UP000095192">
    <property type="component" value="Unassembled WGS sequence"/>
</dbReference>
<reference evidence="2 3" key="1">
    <citation type="journal article" date="2016" name="BMC Genomics">
        <title>Comparative genomics reveals Cyclospora cayetanensis possesses coccidia-like metabolism and invasion components but unique surface antigens.</title>
        <authorList>
            <person name="Liu S."/>
            <person name="Wang L."/>
            <person name="Zheng H."/>
            <person name="Xu Z."/>
            <person name="Roellig D.M."/>
            <person name="Li N."/>
            <person name="Frace M.A."/>
            <person name="Tang K."/>
            <person name="Arrowood M.J."/>
            <person name="Moss D.M."/>
            <person name="Zhang L."/>
            <person name="Feng Y."/>
            <person name="Xiao L."/>
        </authorList>
    </citation>
    <scope>NUCLEOTIDE SEQUENCE [LARGE SCALE GENOMIC DNA]</scope>
    <source>
        <strain evidence="2 3">CHN_HEN01</strain>
    </source>
</reference>
<proteinExistence type="predicted"/>
<comment type="caution">
    <text evidence="2">The sequence shown here is derived from an EMBL/GenBank/DDBJ whole genome shotgun (WGS) entry which is preliminary data.</text>
</comment>
<protein>
    <submittedName>
        <fullName evidence="2">Uncharacterized protein</fullName>
    </submittedName>
</protein>
<evidence type="ECO:0000313" key="3">
    <source>
        <dbReference type="Proteomes" id="UP000095192"/>
    </source>
</evidence>
<feature type="region of interest" description="Disordered" evidence="1">
    <location>
        <begin position="432"/>
        <end position="475"/>
    </location>
</feature>
<feature type="compositionally biased region" description="Low complexity" evidence="1">
    <location>
        <begin position="1"/>
        <end position="19"/>
    </location>
</feature>
<dbReference type="EMBL" id="JROU02000572">
    <property type="protein sequence ID" value="OEH78933.1"/>
    <property type="molecule type" value="Genomic_DNA"/>
</dbReference>
<evidence type="ECO:0000313" key="2">
    <source>
        <dbReference type="EMBL" id="OEH78933.1"/>
    </source>
</evidence>
<keyword evidence="3" id="KW-1185">Reference proteome</keyword>
<feature type="compositionally biased region" description="Low complexity" evidence="1">
    <location>
        <begin position="111"/>
        <end position="122"/>
    </location>
</feature>
<evidence type="ECO:0000256" key="1">
    <source>
        <dbReference type="SAM" id="MobiDB-lite"/>
    </source>
</evidence>
<dbReference type="VEuPathDB" id="ToxoDB:cyc_05777"/>
<feature type="region of interest" description="Disordered" evidence="1">
    <location>
        <begin position="63"/>
        <end position="178"/>
    </location>
</feature>
<name>A0A1D3D652_9EIME</name>
<gene>
    <name evidence="2" type="ORF">cyc_05777</name>
</gene>
<feature type="compositionally biased region" description="Basic and acidic residues" evidence="1">
    <location>
        <begin position="93"/>
        <end position="106"/>
    </location>
</feature>
<dbReference type="AlphaFoldDB" id="A0A1D3D652"/>
<dbReference type="InParanoid" id="A0A1D3D652"/>
<sequence length="475" mass="51692">MRRWKAAAAAATTAPQGAPLQPPTAPTSCHSPLMQQQRQLRAHAIPDPRNVARLRYEGSVDPAAALPPWQRPHARRGAASAFHPKEFRRRASKHAERHLLRGDPPSRGRRAALLAAPSQAAQESKMPFPSRSLRQTGVSAEQRLRSSGVAKRKDIRPPWAGRDGYRGRSRLAPAASQQRSRARRCDLARFLCFFPFFSRDAWPPSASAVDSLFGEPPRLAAALLRAATLLAPCAGFFPCLPDLQPLPSRPSNRHASARSSPFPQAPVASSLPPNTSPRLVQPSMRPLAEFSRAKKRPQAPTQETQSAVKREHHTRECQVLAAAAPLRRRSRDVGRALRSPGNEQVFLLVSWQEADKDHGGNPLDNSHARQRHLPVSLPKSSVAAAPPRNCAARLGPLGCWFSGKGLNYRLVYFSEIPPFRHTLRNTGSIVGDASENSSGGNLAAARSADGQEGGNGSVLDRGKLESSARATTFHM</sequence>
<feature type="region of interest" description="Disordered" evidence="1">
    <location>
        <begin position="248"/>
        <end position="323"/>
    </location>
</feature>
<organism evidence="2 3">
    <name type="scientific">Cyclospora cayetanensis</name>
    <dbReference type="NCBI Taxonomy" id="88456"/>
    <lineage>
        <taxon>Eukaryota</taxon>
        <taxon>Sar</taxon>
        <taxon>Alveolata</taxon>
        <taxon>Apicomplexa</taxon>
        <taxon>Conoidasida</taxon>
        <taxon>Coccidia</taxon>
        <taxon>Eucoccidiorida</taxon>
        <taxon>Eimeriorina</taxon>
        <taxon>Eimeriidae</taxon>
        <taxon>Cyclospora</taxon>
    </lineage>
</organism>
<feature type="region of interest" description="Disordered" evidence="1">
    <location>
        <begin position="1"/>
        <end position="48"/>
    </location>
</feature>
<feature type="compositionally biased region" description="Polar residues" evidence="1">
    <location>
        <begin position="28"/>
        <end position="39"/>
    </location>
</feature>